<evidence type="ECO:0000313" key="3">
    <source>
        <dbReference type="EMBL" id="SHJ04311.1"/>
    </source>
</evidence>
<keyword evidence="1" id="KW-0732">Signal</keyword>
<dbReference type="PANTHER" id="PTHR38342">
    <property type="entry name" value="SLR5037 PROTEIN"/>
    <property type="match status" value="1"/>
</dbReference>
<evidence type="ECO:0000313" key="4">
    <source>
        <dbReference type="Proteomes" id="UP000184290"/>
    </source>
</evidence>
<keyword evidence="4" id="KW-1185">Reference proteome</keyword>
<dbReference type="Proteomes" id="UP000184290">
    <property type="component" value="Unassembled WGS sequence"/>
</dbReference>
<dbReference type="EMBL" id="FQZC01000002">
    <property type="protein sequence ID" value="SHJ04311.1"/>
    <property type="molecule type" value="Genomic_DNA"/>
</dbReference>
<comment type="caution">
    <text evidence="3">The sequence shown here is derived from an EMBL/GenBank/DDBJ whole genome shotgun (WGS) entry which is preliminary data.</text>
</comment>
<evidence type="ECO:0000256" key="1">
    <source>
        <dbReference type="SAM" id="SignalP"/>
    </source>
</evidence>
<proteinExistence type="predicted"/>
<accession>A0ABY1IE70</accession>
<feature type="signal peptide" evidence="1">
    <location>
        <begin position="1"/>
        <end position="32"/>
    </location>
</feature>
<organism evidence="3 4">
    <name type="scientific">Aureimonas altamirensis DSM 21988</name>
    <dbReference type="NCBI Taxonomy" id="1121026"/>
    <lineage>
        <taxon>Bacteria</taxon>
        <taxon>Pseudomonadati</taxon>
        <taxon>Pseudomonadota</taxon>
        <taxon>Alphaproteobacteria</taxon>
        <taxon>Hyphomicrobiales</taxon>
        <taxon>Aurantimonadaceae</taxon>
        <taxon>Aureimonas</taxon>
    </lineage>
</organism>
<name>A0ABY1IE70_9HYPH</name>
<gene>
    <name evidence="3" type="ORF">SAMN02745911_1495</name>
</gene>
<protein>
    <submittedName>
        <fullName evidence="3">Uncharacterized conserved protein, DUF302 family</fullName>
    </submittedName>
</protein>
<feature type="chain" id="PRO_5047349949" evidence="1">
    <location>
        <begin position="33"/>
        <end position="171"/>
    </location>
</feature>
<reference evidence="3 4" key="1">
    <citation type="submission" date="2016-11" db="EMBL/GenBank/DDBJ databases">
        <authorList>
            <person name="Varghese N."/>
            <person name="Submissions S."/>
        </authorList>
    </citation>
    <scope>NUCLEOTIDE SEQUENCE [LARGE SCALE GENOMIC DNA]</scope>
    <source>
        <strain evidence="3 4">DSM 21988</strain>
    </source>
</reference>
<dbReference type="InterPro" id="IPR005180">
    <property type="entry name" value="DUF302"/>
</dbReference>
<dbReference type="PANTHER" id="PTHR38342:SF2">
    <property type="entry name" value="INNER MEMBRANE OR EXPORTED"/>
    <property type="match status" value="1"/>
</dbReference>
<dbReference type="Pfam" id="PF03625">
    <property type="entry name" value="DUF302"/>
    <property type="match status" value="1"/>
</dbReference>
<sequence length="171" mass="18965">MWRWTAGLTRSCRGLLALVLLAVSLVAGRAEAADEWVVRQSRHDVAETTRRLEDAVVRSGSVVLAVIDHQDAARQVGETIAPTTVVIFAKPKLSTPLMKENRQLAIDLPQRILVWDDGGSTRIGYISPFSLAERYGMSGDRREWEEMRTSLEALVQAAAARGERRREAGEP</sequence>
<dbReference type="SUPFAM" id="SSF103247">
    <property type="entry name" value="TT1751-like"/>
    <property type="match status" value="1"/>
</dbReference>
<feature type="domain" description="DUF302" evidence="2">
    <location>
        <begin position="67"/>
        <end position="128"/>
    </location>
</feature>
<dbReference type="CDD" id="cd14797">
    <property type="entry name" value="DUF302"/>
    <property type="match status" value="1"/>
</dbReference>
<dbReference type="Gene3D" id="3.30.310.70">
    <property type="entry name" value="TT1751-like domain"/>
    <property type="match status" value="1"/>
</dbReference>
<dbReference type="InterPro" id="IPR035923">
    <property type="entry name" value="TT1751-like_sf"/>
</dbReference>
<evidence type="ECO:0000259" key="2">
    <source>
        <dbReference type="Pfam" id="PF03625"/>
    </source>
</evidence>